<evidence type="ECO:0000313" key="8">
    <source>
        <dbReference type="Proteomes" id="UP000053593"/>
    </source>
</evidence>
<evidence type="ECO:0000256" key="5">
    <source>
        <dbReference type="ARBA" id="ARBA00022691"/>
    </source>
</evidence>
<dbReference type="GO" id="GO:0032259">
    <property type="term" value="P:methylation"/>
    <property type="evidence" value="ECO:0007669"/>
    <property type="project" value="UniProtKB-KW"/>
</dbReference>
<dbReference type="OrthoDB" id="406152at2759"/>
<dbReference type="InterPro" id="IPR052190">
    <property type="entry name" value="Euk-Arch_PrmC-MTase"/>
</dbReference>
<dbReference type="FunFam" id="3.40.50.150:FF:000077">
    <property type="entry name" value="HemK methyltransferase family member 2"/>
    <property type="match status" value="1"/>
</dbReference>
<keyword evidence="3" id="KW-0489">Methyltransferase</keyword>
<dbReference type="EMBL" id="KN834775">
    <property type="protein sequence ID" value="KIK60464.1"/>
    <property type="molecule type" value="Genomic_DNA"/>
</dbReference>
<evidence type="ECO:0000256" key="4">
    <source>
        <dbReference type="ARBA" id="ARBA00022679"/>
    </source>
</evidence>
<dbReference type="PANTHER" id="PTHR45875">
    <property type="entry name" value="METHYLTRANSFERASE N6AMT1"/>
    <property type="match status" value="1"/>
</dbReference>
<dbReference type="PANTHER" id="PTHR45875:SF1">
    <property type="entry name" value="METHYLTRANSFERASE N6AMT1"/>
    <property type="match status" value="1"/>
</dbReference>
<evidence type="ECO:0000313" key="7">
    <source>
        <dbReference type="EMBL" id="KIK60464.1"/>
    </source>
</evidence>
<proteinExistence type="inferred from homology"/>
<reference evidence="7 8" key="1">
    <citation type="submission" date="2014-04" db="EMBL/GenBank/DDBJ databases">
        <title>Evolutionary Origins and Diversification of the Mycorrhizal Mutualists.</title>
        <authorList>
            <consortium name="DOE Joint Genome Institute"/>
            <consortium name="Mycorrhizal Genomics Consortium"/>
            <person name="Kohler A."/>
            <person name="Kuo A."/>
            <person name="Nagy L.G."/>
            <person name="Floudas D."/>
            <person name="Copeland A."/>
            <person name="Barry K.W."/>
            <person name="Cichocki N."/>
            <person name="Veneault-Fourrey C."/>
            <person name="LaButti K."/>
            <person name="Lindquist E.A."/>
            <person name="Lipzen A."/>
            <person name="Lundell T."/>
            <person name="Morin E."/>
            <person name="Murat C."/>
            <person name="Riley R."/>
            <person name="Ohm R."/>
            <person name="Sun H."/>
            <person name="Tunlid A."/>
            <person name="Henrissat B."/>
            <person name="Grigoriev I.V."/>
            <person name="Hibbett D.S."/>
            <person name="Martin F."/>
        </authorList>
    </citation>
    <scope>NUCLEOTIDE SEQUENCE [LARGE SCALE GENOMIC DNA]</scope>
    <source>
        <strain evidence="7 8">FD-317 M1</strain>
    </source>
</reference>
<sequence length="258" mass="28556">MIPTPDLSHLSVRDYEHIYEPAGAFFTSHAARLQSNSPNRPEDTFLLLDALEADSADLKAIRARIFLEVGYLKFKLISRRSQHDDRFRSGSGCVSAFVGTILGSSTLYLATDINYRACDCTRRTGSQNHVTLDSVQTSFTNGLYSRLEGSVDVLCFNPPYVPTGEAEASKAQGQRGIEGSWAGGLDGMQVTSVFLGMVHKLLSPAGRFYLVAVKENNIPDIQKRMKELYQLESEVVLSRRAGREHLSILRFAFISPSS</sequence>
<protein>
    <recommendedName>
        <fullName evidence="9">Methyltransferase small domain-containing protein</fullName>
    </recommendedName>
</protein>
<keyword evidence="4" id="KW-0808">Transferase</keyword>
<dbReference type="GO" id="GO:0005634">
    <property type="term" value="C:nucleus"/>
    <property type="evidence" value="ECO:0007669"/>
    <property type="project" value="UniProtKB-SubCell"/>
</dbReference>
<evidence type="ECO:0000256" key="6">
    <source>
        <dbReference type="ARBA" id="ARBA00023242"/>
    </source>
</evidence>
<dbReference type="InterPro" id="IPR029063">
    <property type="entry name" value="SAM-dependent_MTases_sf"/>
</dbReference>
<dbReference type="HOGENOM" id="CLU_018398_6_0_1"/>
<accession>A0A0D0CD85</accession>
<dbReference type="GO" id="GO:0008276">
    <property type="term" value="F:protein methyltransferase activity"/>
    <property type="evidence" value="ECO:0007669"/>
    <property type="project" value="TreeGrafter"/>
</dbReference>
<gene>
    <name evidence="7" type="ORF">GYMLUDRAFT_59567</name>
</gene>
<dbReference type="AlphaFoldDB" id="A0A0D0CD85"/>
<evidence type="ECO:0008006" key="9">
    <source>
        <dbReference type="Google" id="ProtNLM"/>
    </source>
</evidence>
<evidence type="ECO:0000256" key="2">
    <source>
        <dbReference type="ARBA" id="ARBA00006149"/>
    </source>
</evidence>
<dbReference type="Gene3D" id="3.40.50.150">
    <property type="entry name" value="Vaccinia Virus protein VP39"/>
    <property type="match status" value="1"/>
</dbReference>
<comment type="similarity">
    <text evidence="2">Belongs to the eukaryotic/archaeal PrmC-related family.</text>
</comment>
<name>A0A0D0CD85_9AGAR</name>
<keyword evidence="6" id="KW-0539">Nucleus</keyword>
<dbReference type="SUPFAM" id="SSF53335">
    <property type="entry name" value="S-adenosyl-L-methionine-dependent methyltransferases"/>
    <property type="match status" value="1"/>
</dbReference>
<dbReference type="Proteomes" id="UP000053593">
    <property type="component" value="Unassembled WGS sequence"/>
</dbReference>
<organism evidence="7 8">
    <name type="scientific">Collybiopsis luxurians FD-317 M1</name>
    <dbReference type="NCBI Taxonomy" id="944289"/>
    <lineage>
        <taxon>Eukaryota</taxon>
        <taxon>Fungi</taxon>
        <taxon>Dikarya</taxon>
        <taxon>Basidiomycota</taxon>
        <taxon>Agaricomycotina</taxon>
        <taxon>Agaricomycetes</taxon>
        <taxon>Agaricomycetidae</taxon>
        <taxon>Agaricales</taxon>
        <taxon>Marasmiineae</taxon>
        <taxon>Omphalotaceae</taxon>
        <taxon>Collybiopsis</taxon>
        <taxon>Collybiopsis luxurians</taxon>
    </lineage>
</organism>
<comment type="subcellular location">
    <subcellularLocation>
        <location evidence="1">Nucleus</location>
    </subcellularLocation>
</comment>
<evidence type="ECO:0000256" key="3">
    <source>
        <dbReference type="ARBA" id="ARBA00022603"/>
    </source>
</evidence>
<keyword evidence="5" id="KW-0949">S-adenosyl-L-methionine</keyword>
<dbReference type="GO" id="GO:0008757">
    <property type="term" value="F:S-adenosylmethionine-dependent methyltransferase activity"/>
    <property type="evidence" value="ECO:0007669"/>
    <property type="project" value="TreeGrafter"/>
</dbReference>
<keyword evidence="8" id="KW-1185">Reference proteome</keyword>
<dbReference type="GO" id="GO:0035657">
    <property type="term" value="C:eRF1 methyltransferase complex"/>
    <property type="evidence" value="ECO:0007669"/>
    <property type="project" value="TreeGrafter"/>
</dbReference>
<evidence type="ECO:0000256" key="1">
    <source>
        <dbReference type="ARBA" id="ARBA00004123"/>
    </source>
</evidence>